<accession>G0J4X0</accession>
<organism evidence="1 2">
    <name type="scientific">Cyclobacterium marinum (strain ATCC 25205 / DSM 745 / LMG 13164 / NCIMB 1802)</name>
    <name type="common">Flectobacillus marinus</name>
    <dbReference type="NCBI Taxonomy" id="880070"/>
    <lineage>
        <taxon>Bacteria</taxon>
        <taxon>Pseudomonadati</taxon>
        <taxon>Bacteroidota</taxon>
        <taxon>Cytophagia</taxon>
        <taxon>Cytophagales</taxon>
        <taxon>Cyclobacteriaceae</taxon>
        <taxon>Cyclobacterium</taxon>
    </lineage>
</organism>
<dbReference type="EMBL" id="CP002955">
    <property type="protein sequence ID" value="AEL25350.1"/>
    <property type="molecule type" value="Genomic_DNA"/>
</dbReference>
<dbReference type="STRING" id="880070.Cycma_1594"/>
<evidence type="ECO:0000313" key="1">
    <source>
        <dbReference type="EMBL" id="AEL25350.1"/>
    </source>
</evidence>
<dbReference type="KEGG" id="cmr:Cycma_1594"/>
<proteinExistence type="predicted"/>
<gene>
    <name evidence="1" type="ordered locus">Cycma_1594</name>
</gene>
<reference evidence="2" key="1">
    <citation type="submission" date="2011-07" db="EMBL/GenBank/DDBJ databases">
        <title>The complete genome of Cyclobacterium marinum DSM 745.</title>
        <authorList>
            <person name="Lucas S."/>
            <person name="Han J."/>
            <person name="Lapidus A."/>
            <person name="Bruce D."/>
            <person name="Goodwin L."/>
            <person name="Pitluck S."/>
            <person name="Peters L."/>
            <person name="Kyrpides N."/>
            <person name="Mavromatis K."/>
            <person name="Ivanova N."/>
            <person name="Ovchinnikova G."/>
            <person name="Chertkov O."/>
            <person name="Detter J.C."/>
            <person name="Tapia R."/>
            <person name="Han C."/>
            <person name="Land M."/>
            <person name="Hauser L."/>
            <person name="Markowitz V."/>
            <person name="Cheng J.-F."/>
            <person name="Hugenholtz P."/>
            <person name="Woyke T."/>
            <person name="Wu D."/>
            <person name="Tindall B."/>
            <person name="Schuetze A."/>
            <person name="Brambilla E."/>
            <person name="Klenk H.-P."/>
            <person name="Eisen J.A."/>
        </authorList>
    </citation>
    <scope>NUCLEOTIDE SEQUENCE [LARGE SCALE GENOMIC DNA]</scope>
    <source>
        <strain evidence="2">ATCC 25205 / DSM 745 / LMG 13164 / NCIMB 1802</strain>
    </source>
</reference>
<name>G0J4X0_CYCMS</name>
<keyword evidence="2" id="KW-1185">Reference proteome</keyword>
<protein>
    <submittedName>
        <fullName evidence="1">Uncharacterized protein</fullName>
    </submittedName>
</protein>
<dbReference type="AlphaFoldDB" id="G0J4X0"/>
<dbReference type="Proteomes" id="UP000001635">
    <property type="component" value="Chromosome"/>
</dbReference>
<sequence>MNSRKVTKATDFEVVSACNRRFIAYFELKLLFKI</sequence>
<evidence type="ECO:0000313" key="2">
    <source>
        <dbReference type="Proteomes" id="UP000001635"/>
    </source>
</evidence>
<dbReference type="HOGENOM" id="CLU_3373338_0_0_10"/>